<gene>
    <name evidence="9" type="primary">mmeIIM</name>
</gene>
<feature type="binding site" evidence="7">
    <location>
        <position position="17"/>
    </location>
    <ligand>
        <name>S-adenosyl-L-methionine</name>
        <dbReference type="ChEBI" id="CHEBI:59789"/>
    </ligand>
</feature>
<sequence>MAKNKLITPFVKWVGGKRQLIDQIKPVLPKDIAKLKYFEPFIGGGAVFFHLQNKHSIINDFNADLVNAYNVVKNNLDDLIESLKKHENTSTYFYKIRELDRDKSFADLSAVEKASRLIYLNKTCFNGLYRVNNSGEFNSPSGNYKNPNIVNEPVLKAVSKFLAEQDITILNGEYAEAVKSADEKSLVYFDPPYHPVSESSNFTGYVQGGWQEADQIRLKEVCDDLTKRNVKFLLSNSSTQFIKDLYKDYTIDIIQANRAINSVADKRGAVDEVLIRNYE</sequence>
<evidence type="ECO:0000256" key="7">
    <source>
        <dbReference type="PIRSR" id="PIRSR000398-1"/>
    </source>
</evidence>
<accession>F1KC54</accession>
<dbReference type="Gene3D" id="3.40.50.150">
    <property type="entry name" value="Vaccinia Virus protein VP39"/>
    <property type="match status" value="1"/>
</dbReference>
<dbReference type="Pfam" id="PF02086">
    <property type="entry name" value="MethyltransfD12"/>
    <property type="match status" value="1"/>
</dbReference>
<evidence type="ECO:0000256" key="6">
    <source>
        <dbReference type="ARBA" id="ARBA00047942"/>
    </source>
</evidence>
<evidence type="ECO:0000256" key="1">
    <source>
        <dbReference type="ARBA" id="ARBA00006594"/>
    </source>
</evidence>
<dbReference type="PIRSF" id="PIRSF000398">
    <property type="entry name" value="M_m6A_EcoRV"/>
    <property type="match status" value="1"/>
</dbReference>
<evidence type="ECO:0000256" key="5">
    <source>
        <dbReference type="ARBA" id="ARBA00022691"/>
    </source>
</evidence>
<dbReference type="InterPro" id="IPR012263">
    <property type="entry name" value="M_m6A_EcoRV"/>
</dbReference>
<feature type="binding site" evidence="7">
    <location>
        <position position="13"/>
    </location>
    <ligand>
        <name>S-adenosyl-L-methionine</name>
        <dbReference type="ChEBI" id="CHEBI:59789"/>
    </ligand>
</feature>
<dbReference type="Gene3D" id="1.10.1020.10">
    <property type="entry name" value="Adenine-specific Methyltransferase, Domain 2"/>
    <property type="match status" value="1"/>
</dbReference>
<dbReference type="PANTHER" id="PTHR30481">
    <property type="entry name" value="DNA ADENINE METHYLASE"/>
    <property type="match status" value="1"/>
</dbReference>
<evidence type="ECO:0000256" key="3">
    <source>
        <dbReference type="ARBA" id="ARBA00022603"/>
    </source>
</evidence>
<dbReference type="GO" id="GO:0009007">
    <property type="term" value="F:site-specific DNA-methyltransferase (adenine-specific) activity"/>
    <property type="evidence" value="ECO:0007669"/>
    <property type="project" value="UniProtKB-UniRule"/>
</dbReference>
<organism evidence="9">
    <name type="scientific">Methylophilus methylotrophus</name>
    <name type="common">Bacterium W3A1</name>
    <dbReference type="NCBI Taxonomy" id="17"/>
    <lineage>
        <taxon>Bacteria</taxon>
        <taxon>Pseudomonadati</taxon>
        <taxon>Pseudomonadota</taxon>
        <taxon>Betaproteobacteria</taxon>
        <taxon>Nitrosomonadales</taxon>
        <taxon>Methylophilaceae</taxon>
        <taxon>Methylophilus</taxon>
    </lineage>
</organism>
<comment type="similarity">
    <text evidence="1 8">Belongs to the N(4)/N(6)-methyltransferase family.</text>
</comment>
<dbReference type="GO" id="GO:1904047">
    <property type="term" value="F:S-adenosyl-L-methionine binding"/>
    <property type="evidence" value="ECO:0007669"/>
    <property type="project" value="TreeGrafter"/>
</dbReference>
<reference evidence="9" key="1">
    <citation type="submission" date="2011-02" db="EMBL/GenBank/DDBJ databases">
        <title>MmeII RM system.</title>
        <authorList>
            <person name="Morgan R.D."/>
            <person name="Bhatia T."/>
        </authorList>
    </citation>
    <scope>NUCLEOTIDE SEQUENCE</scope>
    <source>
        <strain evidence="9">NEB 1189</strain>
    </source>
</reference>
<dbReference type="PANTHER" id="PTHR30481:SF3">
    <property type="entry name" value="DNA ADENINE METHYLASE"/>
    <property type="match status" value="1"/>
</dbReference>
<dbReference type="GO" id="GO:0006298">
    <property type="term" value="P:mismatch repair"/>
    <property type="evidence" value="ECO:0007669"/>
    <property type="project" value="TreeGrafter"/>
</dbReference>
<dbReference type="EC" id="2.1.1.72" evidence="2 8"/>
<dbReference type="InterPro" id="IPR012327">
    <property type="entry name" value="MeTrfase_D12"/>
</dbReference>
<proteinExistence type="inferred from homology"/>
<feature type="binding site" evidence="7">
    <location>
        <position position="190"/>
    </location>
    <ligand>
        <name>S-adenosyl-L-methionine</name>
        <dbReference type="ChEBI" id="CHEBI:59789"/>
    </ligand>
</feature>
<dbReference type="PRINTS" id="PR00505">
    <property type="entry name" value="D12N6MTFRASE"/>
</dbReference>
<evidence type="ECO:0000256" key="8">
    <source>
        <dbReference type="RuleBase" id="RU361257"/>
    </source>
</evidence>
<dbReference type="EMBL" id="JF323051">
    <property type="protein sequence ID" value="ADX97307.1"/>
    <property type="molecule type" value="Genomic_DNA"/>
</dbReference>
<dbReference type="InterPro" id="IPR002052">
    <property type="entry name" value="DNA_methylase_N6_adenine_CS"/>
</dbReference>
<dbReference type="InterPro" id="IPR023095">
    <property type="entry name" value="Ade_MeTrfase_dom_2"/>
</dbReference>
<dbReference type="InterPro" id="IPR029063">
    <property type="entry name" value="SAM-dependent_MTases_sf"/>
</dbReference>
<feature type="binding site" evidence="7">
    <location>
        <position position="60"/>
    </location>
    <ligand>
        <name>S-adenosyl-L-methionine</name>
        <dbReference type="ChEBI" id="CHEBI:59789"/>
    </ligand>
</feature>
<dbReference type="GO" id="GO:0043565">
    <property type="term" value="F:sequence-specific DNA binding"/>
    <property type="evidence" value="ECO:0007669"/>
    <property type="project" value="TreeGrafter"/>
</dbReference>
<evidence type="ECO:0000256" key="4">
    <source>
        <dbReference type="ARBA" id="ARBA00022679"/>
    </source>
</evidence>
<comment type="catalytic activity">
    <reaction evidence="6 8">
        <text>a 2'-deoxyadenosine in DNA + S-adenosyl-L-methionine = an N(6)-methyl-2'-deoxyadenosine in DNA + S-adenosyl-L-homocysteine + H(+)</text>
        <dbReference type="Rhea" id="RHEA:15197"/>
        <dbReference type="Rhea" id="RHEA-COMP:12418"/>
        <dbReference type="Rhea" id="RHEA-COMP:12419"/>
        <dbReference type="ChEBI" id="CHEBI:15378"/>
        <dbReference type="ChEBI" id="CHEBI:57856"/>
        <dbReference type="ChEBI" id="CHEBI:59789"/>
        <dbReference type="ChEBI" id="CHEBI:90615"/>
        <dbReference type="ChEBI" id="CHEBI:90616"/>
        <dbReference type="EC" id="2.1.1.72"/>
    </reaction>
</comment>
<dbReference type="SUPFAM" id="SSF53335">
    <property type="entry name" value="S-adenosyl-L-methionine-dependent methyltransferases"/>
    <property type="match status" value="1"/>
</dbReference>
<evidence type="ECO:0000313" key="9">
    <source>
        <dbReference type="EMBL" id="ADX97307.1"/>
    </source>
</evidence>
<name>F1KC54_METME</name>
<dbReference type="GO" id="GO:0009307">
    <property type="term" value="P:DNA restriction-modification system"/>
    <property type="evidence" value="ECO:0007669"/>
    <property type="project" value="InterPro"/>
</dbReference>
<dbReference type="NCBIfam" id="TIGR00571">
    <property type="entry name" value="dam"/>
    <property type="match status" value="1"/>
</dbReference>
<keyword evidence="3 8" id="KW-0489">Methyltransferase</keyword>
<evidence type="ECO:0000256" key="2">
    <source>
        <dbReference type="ARBA" id="ARBA00011900"/>
    </source>
</evidence>
<keyword evidence="5 8" id="KW-0949">S-adenosyl-L-methionine</keyword>
<keyword evidence="4 8" id="KW-0808">Transferase</keyword>
<dbReference type="AlphaFoldDB" id="F1KC54"/>
<protein>
    <recommendedName>
        <fullName evidence="2 8">Site-specific DNA-methyltransferase (adenine-specific)</fullName>
        <ecNumber evidence="2 8">2.1.1.72</ecNumber>
    </recommendedName>
</protein>
<dbReference type="PROSITE" id="PS00092">
    <property type="entry name" value="N6_MTASE"/>
    <property type="match status" value="1"/>
</dbReference>
<dbReference type="GO" id="GO:0032259">
    <property type="term" value="P:methylation"/>
    <property type="evidence" value="ECO:0007669"/>
    <property type="project" value="UniProtKB-KW"/>
</dbReference>